<feature type="domain" description="SPX" evidence="7">
    <location>
        <begin position="1"/>
        <end position="144"/>
    </location>
</feature>
<evidence type="ECO:0000259" key="7">
    <source>
        <dbReference type="PROSITE" id="PS51382"/>
    </source>
</evidence>
<protein>
    <recommendedName>
        <fullName evidence="7">SPX domain-containing protein</fullName>
    </recommendedName>
</protein>
<feature type="transmembrane region" description="Helical" evidence="6">
    <location>
        <begin position="498"/>
        <end position="516"/>
    </location>
</feature>
<keyword evidence="3 6" id="KW-0812">Transmembrane</keyword>
<dbReference type="Proteomes" id="UP000774326">
    <property type="component" value="Unassembled WGS sequence"/>
</dbReference>
<sequence>TLKTELSGLYGIELDNNNDNNATAAAAVNAQNQDKKQDPIADVESSAYFLVKKDSTEVTEKLKVDSFDDDLEAAIEAHHHVHYDTDDDDSTEKVDDDLIARLKTLFKDIGNLKAFIALNHSGLVKICKKFDKAFGFQEQALINNFREEIFCYESASIFNVASVTRLEEELSDIAKLYHFANYYHCVNKPEFGLDQANAIRNHLDGYAANQNVFDKQHVEHSDNFQWTYSHFKIRGRILPFPTFFLRYEFLTELAIVVITLILSFVKTLEDKVQAKAVAYSFFMCANWAFAPMPLFMVSLSAPLVGVLFQICKTEDGSVITRSETANIAFQSMWSSTIMILISGFTMATALKKYNIAKFFAGFVLRKCGKSPRIIILLLMLIACYLSMFISNVATPVLCFGLAEDMLQDLGANSPLAKAIALGIAFAANIGGMASPISSPQNIVGMQYLQPYGVGWGSWLAVALPCSLICIMFIWGLICSMFNFKGEKIKQQKAFKLNFGIVEAYIFLVCAVTIALWCTSDQVAHVFGNSGVVGIIPMLAFFSVGILNKNDFVCFPWDIVGLAMGSLVFGKLITLSGLLGNIASSLEKHVGHLHLFAVTVIFDLLMLVIGTFVSHTVSAIVLIPLVQQVGARLSAPHAAEILIFQMALLASCGMALPSSGFPNVTAISQLDKKKRAYL</sequence>
<dbReference type="CDD" id="cd01115">
    <property type="entry name" value="SLC13_permease"/>
    <property type="match status" value="1"/>
</dbReference>
<accession>A0A9P8TME8</accession>
<feature type="transmembrane region" description="Helical" evidence="6">
    <location>
        <begin position="374"/>
        <end position="402"/>
    </location>
</feature>
<dbReference type="GO" id="GO:0005315">
    <property type="term" value="F:phosphate transmembrane transporter activity"/>
    <property type="evidence" value="ECO:0007669"/>
    <property type="project" value="TreeGrafter"/>
</dbReference>
<dbReference type="PANTHER" id="PTHR10283:SF110">
    <property type="entry name" value="INORGANIC PHOSPHATE TRANSPORTER PHO87-RELATED"/>
    <property type="match status" value="1"/>
</dbReference>
<dbReference type="GO" id="GO:0006817">
    <property type="term" value="P:phosphate ion transport"/>
    <property type="evidence" value="ECO:0007669"/>
    <property type="project" value="TreeGrafter"/>
</dbReference>
<feature type="transmembrane region" description="Helical" evidence="6">
    <location>
        <begin position="637"/>
        <end position="655"/>
    </location>
</feature>
<dbReference type="InterPro" id="IPR004680">
    <property type="entry name" value="Cit_transptr-like_dom"/>
</dbReference>
<evidence type="ECO:0000256" key="6">
    <source>
        <dbReference type="SAM" id="Phobius"/>
    </source>
</evidence>
<feature type="transmembrane region" description="Helical" evidence="6">
    <location>
        <begin position="522"/>
        <end position="546"/>
    </location>
</feature>
<dbReference type="Pfam" id="PF03105">
    <property type="entry name" value="SPX"/>
    <property type="match status" value="1"/>
</dbReference>
<evidence type="ECO:0000256" key="4">
    <source>
        <dbReference type="ARBA" id="ARBA00022989"/>
    </source>
</evidence>
<comment type="subcellular location">
    <subcellularLocation>
        <location evidence="1">Membrane</location>
        <topology evidence="1">Multi-pass membrane protein</topology>
    </subcellularLocation>
</comment>
<evidence type="ECO:0000313" key="9">
    <source>
        <dbReference type="Proteomes" id="UP000774326"/>
    </source>
</evidence>
<dbReference type="Pfam" id="PF03600">
    <property type="entry name" value="CitMHS"/>
    <property type="match status" value="1"/>
</dbReference>
<feature type="non-terminal residue" evidence="8">
    <location>
        <position position="677"/>
    </location>
</feature>
<keyword evidence="4 6" id="KW-1133">Transmembrane helix</keyword>
<feature type="transmembrane region" description="Helical" evidence="6">
    <location>
        <begin position="244"/>
        <end position="265"/>
    </location>
</feature>
<feature type="transmembrane region" description="Helical" evidence="6">
    <location>
        <begin position="455"/>
        <end position="477"/>
    </location>
</feature>
<dbReference type="InterPro" id="IPR004331">
    <property type="entry name" value="SPX_dom"/>
</dbReference>
<evidence type="ECO:0000256" key="2">
    <source>
        <dbReference type="ARBA" id="ARBA00022448"/>
    </source>
</evidence>
<evidence type="ECO:0000256" key="1">
    <source>
        <dbReference type="ARBA" id="ARBA00004141"/>
    </source>
</evidence>
<gene>
    <name evidence="8" type="ORF">WICPIJ_005382</name>
</gene>
<organism evidence="8 9">
    <name type="scientific">Wickerhamomyces pijperi</name>
    <name type="common">Yeast</name>
    <name type="synonym">Pichia pijperi</name>
    <dbReference type="NCBI Taxonomy" id="599730"/>
    <lineage>
        <taxon>Eukaryota</taxon>
        <taxon>Fungi</taxon>
        <taxon>Dikarya</taxon>
        <taxon>Ascomycota</taxon>
        <taxon>Saccharomycotina</taxon>
        <taxon>Saccharomycetes</taxon>
        <taxon>Phaffomycetales</taxon>
        <taxon>Wickerhamomycetaceae</taxon>
        <taxon>Wickerhamomyces</taxon>
    </lineage>
</organism>
<keyword evidence="9" id="KW-1185">Reference proteome</keyword>
<dbReference type="AlphaFoldDB" id="A0A9P8TME8"/>
<dbReference type="OrthoDB" id="10260443at2759"/>
<feature type="transmembrane region" description="Helical" evidence="6">
    <location>
        <begin position="594"/>
        <end position="625"/>
    </location>
</feature>
<evidence type="ECO:0000313" key="8">
    <source>
        <dbReference type="EMBL" id="KAH3683646.1"/>
    </source>
</evidence>
<reference evidence="8" key="1">
    <citation type="journal article" date="2021" name="Open Biol.">
        <title>Shared evolutionary footprints suggest mitochondrial oxidative damage underlies multiple complex I losses in fungi.</title>
        <authorList>
            <person name="Schikora-Tamarit M.A."/>
            <person name="Marcet-Houben M."/>
            <person name="Nosek J."/>
            <person name="Gabaldon T."/>
        </authorList>
    </citation>
    <scope>NUCLEOTIDE SEQUENCE</scope>
    <source>
        <strain evidence="8">CBS2887</strain>
    </source>
</reference>
<evidence type="ECO:0000256" key="3">
    <source>
        <dbReference type="ARBA" id="ARBA00022692"/>
    </source>
</evidence>
<keyword evidence="5 6" id="KW-0472">Membrane</keyword>
<dbReference type="EMBL" id="JAEUBG010003021">
    <property type="protein sequence ID" value="KAH3683646.1"/>
    <property type="molecule type" value="Genomic_DNA"/>
</dbReference>
<keyword evidence="2" id="KW-0813">Transport</keyword>
<proteinExistence type="predicted"/>
<name>A0A9P8TME8_WICPI</name>
<dbReference type="GO" id="GO:0005886">
    <property type="term" value="C:plasma membrane"/>
    <property type="evidence" value="ECO:0007669"/>
    <property type="project" value="TreeGrafter"/>
</dbReference>
<feature type="transmembrane region" description="Helical" evidence="6">
    <location>
        <begin position="277"/>
        <end position="299"/>
    </location>
</feature>
<dbReference type="PANTHER" id="PTHR10283">
    <property type="entry name" value="SOLUTE CARRIER FAMILY 13 MEMBER"/>
    <property type="match status" value="1"/>
</dbReference>
<dbReference type="PROSITE" id="PS51382">
    <property type="entry name" value="SPX"/>
    <property type="match status" value="1"/>
</dbReference>
<feature type="non-terminal residue" evidence="8">
    <location>
        <position position="1"/>
    </location>
</feature>
<feature type="transmembrane region" description="Helical" evidence="6">
    <location>
        <begin position="558"/>
        <end position="582"/>
    </location>
</feature>
<evidence type="ECO:0000256" key="5">
    <source>
        <dbReference type="ARBA" id="ARBA00023136"/>
    </source>
</evidence>
<dbReference type="GO" id="GO:0006797">
    <property type="term" value="P:polyphosphate metabolic process"/>
    <property type="evidence" value="ECO:0007669"/>
    <property type="project" value="TreeGrafter"/>
</dbReference>
<reference evidence="8" key="2">
    <citation type="submission" date="2021-01" db="EMBL/GenBank/DDBJ databases">
        <authorList>
            <person name="Schikora-Tamarit M.A."/>
        </authorList>
    </citation>
    <scope>NUCLEOTIDE SEQUENCE</scope>
    <source>
        <strain evidence="8">CBS2887</strain>
    </source>
</reference>
<comment type="caution">
    <text evidence="8">The sequence shown here is derived from an EMBL/GenBank/DDBJ whole genome shotgun (WGS) entry which is preliminary data.</text>
</comment>
<feature type="transmembrane region" description="Helical" evidence="6">
    <location>
        <begin position="332"/>
        <end position="353"/>
    </location>
</feature>